<dbReference type="AlphaFoldDB" id="A0A194UM76"/>
<reference evidence="8" key="1">
    <citation type="submission" date="2014-12" db="EMBL/GenBank/DDBJ databases">
        <title>Genome Sequence of Valsa Canker Pathogens Uncovers a Specific Adaption of Colonization on Woody Bark.</title>
        <authorList>
            <person name="Yin Z."/>
            <person name="Liu H."/>
            <person name="Gao X."/>
            <person name="Li Z."/>
            <person name="Song N."/>
            <person name="Ke X."/>
            <person name="Dai Q."/>
            <person name="Wu Y."/>
            <person name="Sun Y."/>
            <person name="Xu J.-R."/>
            <person name="Kang Z.K."/>
            <person name="Wang L."/>
            <person name="Huang L."/>
        </authorList>
    </citation>
    <scope>NUCLEOTIDE SEQUENCE [LARGE SCALE GENOMIC DNA]</scope>
    <source>
        <strain evidence="8">SXYL134</strain>
    </source>
</reference>
<dbReference type="Gene3D" id="1.25.40.10">
    <property type="entry name" value="Tetratricopeptide repeat domain"/>
    <property type="match status" value="1"/>
</dbReference>
<comment type="subunit">
    <text evidence="4">Component of the ER membrane protein complex (EMC).</text>
</comment>
<dbReference type="Pfam" id="PF22890">
    <property type="entry name" value="TPR_EMC2"/>
    <property type="match status" value="1"/>
</dbReference>
<keyword evidence="2 3" id="KW-0802">TPR repeat</keyword>
<dbReference type="STRING" id="694573.A0A194UM76"/>
<evidence type="ECO:0000259" key="6">
    <source>
        <dbReference type="Pfam" id="PF22890"/>
    </source>
</evidence>
<dbReference type="GO" id="GO:0072546">
    <property type="term" value="C:EMC complex"/>
    <property type="evidence" value="ECO:0007669"/>
    <property type="project" value="UniProtKB-UniRule"/>
</dbReference>
<dbReference type="SUPFAM" id="SSF48452">
    <property type="entry name" value="TPR-like"/>
    <property type="match status" value="1"/>
</dbReference>
<protein>
    <recommendedName>
        <fullName evidence="4">ER membrane protein complex subunit 2</fullName>
    </recommendedName>
</protein>
<comment type="function">
    <text evidence="4">Part of the endoplasmic reticulum membrane protein complex (EMC) that enables the energy-independent insertion into endoplasmic reticulum membranes of newly synthesized membrane proteins.</text>
</comment>
<accession>A0A194UM76</accession>
<gene>
    <name evidence="7" type="ORF">VP1G_00070</name>
</gene>
<organism evidence="7 8">
    <name type="scientific">Cytospora mali</name>
    <name type="common">Apple Valsa canker fungus</name>
    <name type="synonym">Valsa mali</name>
    <dbReference type="NCBI Taxonomy" id="578113"/>
    <lineage>
        <taxon>Eukaryota</taxon>
        <taxon>Fungi</taxon>
        <taxon>Dikarya</taxon>
        <taxon>Ascomycota</taxon>
        <taxon>Pezizomycotina</taxon>
        <taxon>Sordariomycetes</taxon>
        <taxon>Sordariomycetidae</taxon>
        <taxon>Diaporthales</taxon>
        <taxon>Cytosporaceae</taxon>
        <taxon>Cytospora</taxon>
    </lineage>
</organism>
<proteinExistence type="inferred from homology"/>
<keyword evidence="4" id="KW-0472">Membrane</keyword>
<evidence type="ECO:0000256" key="1">
    <source>
        <dbReference type="ARBA" id="ARBA00022737"/>
    </source>
</evidence>
<evidence type="ECO:0000256" key="3">
    <source>
        <dbReference type="PROSITE-ProRule" id="PRU00339"/>
    </source>
</evidence>
<evidence type="ECO:0000256" key="2">
    <source>
        <dbReference type="ARBA" id="ARBA00022803"/>
    </source>
</evidence>
<keyword evidence="8" id="KW-1185">Reference proteome</keyword>
<dbReference type="FunFam" id="1.25.40.10:FF:001208">
    <property type="entry name" value="Tetratricopeptide repeat domain-containing protein"/>
    <property type="match status" value="1"/>
</dbReference>
<evidence type="ECO:0000256" key="4">
    <source>
        <dbReference type="RuleBase" id="RU367091"/>
    </source>
</evidence>
<evidence type="ECO:0000313" key="7">
    <source>
        <dbReference type="EMBL" id="KUI52760.1"/>
    </source>
</evidence>
<dbReference type="InterPro" id="IPR039856">
    <property type="entry name" value="EMC2-like"/>
</dbReference>
<dbReference type="EMBL" id="KN714666">
    <property type="protein sequence ID" value="KUI52760.1"/>
    <property type="molecule type" value="Genomic_DNA"/>
</dbReference>
<sequence length="326" mass="36412">MAPSLLHPPSHLSPAQALELSQRAPTLLQNNPKAISSSPLVSLFSAPESTELWIIYENLLLSCLRTGDEGAAHECIERLVKRFGEDNERIMAFMGLVREAEATNNAELEKILKEYDEALAENNTNIPITKRRISLLRTLGRTSDAVSGLTALLDFCPIDAEAWSELADIYVSQGLYAQAIYSLEEVLVLAPNAWNMHARLGEVEYMAATASGVDENASRRYLAESLKRFCRSIELCDDYLRGYYGLKLVTSKMLNDPSKTSKQTDSEDFSFPAIPTIERLSEKATQKLSEIVRRSTAKERGWCGYEESEVMEAQDLLSMESATFVR</sequence>
<dbReference type="InterPro" id="IPR055217">
    <property type="entry name" value="TPR_EMC2"/>
</dbReference>
<dbReference type="OrthoDB" id="124397at2759"/>
<evidence type="ECO:0000313" key="8">
    <source>
        <dbReference type="Proteomes" id="UP000078576"/>
    </source>
</evidence>
<dbReference type="Proteomes" id="UP000078576">
    <property type="component" value="Unassembled WGS sequence"/>
</dbReference>
<feature type="repeat" description="TPR" evidence="3">
    <location>
        <begin position="160"/>
        <end position="193"/>
    </location>
</feature>
<dbReference type="PANTHER" id="PTHR12760">
    <property type="entry name" value="TETRATRICOPEPTIDE REPEAT PROTEIN"/>
    <property type="match status" value="1"/>
</dbReference>
<keyword evidence="1" id="KW-0677">Repeat</keyword>
<dbReference type="InterPro" id="IPR019734">
    <property type="entry name" value="TPR_rpt"/>
</dbReference>
<comment type="similarity">
    <text evidence="4">Belongs to the EMC2 family.</text>
</comment>
<feature type="domain" description="EMC2 TPR-like" evidence="6">
    <location>
        <begin position="114"/>
        <end position="209"/>
    </location>
</feature>
<dbReference type="SMART" id="SM00028">
    <property type="entry name" value="TPR"/>
    <property type="match status" value="1"/>
</dbReference>
<evidence type="ECO:0000256" key="5">
    <source>
        <dbReference type="SAM" id="Coils"/>
    </source>
</evidence>
<keyword evidence="4" id="KW-0256">Endoplasmic reticulum</keyword>
<name>A0A194UM76_CYTMA</name>
<feature type="coiled-coil region" evidence="5">
    <location>
        <begin position="98"/>
        <end position="125"/>
    </location>
</feature>
<comment type="subcellular location">
    <subcellularLocation>
        <location evidence="4">Endoplasmic reticulum membrane</location>
        <topology evidence="4">Peripheral membrane protein</topology>
        <orientation evidence="4">Cytoplasmic side</orientation>
    </subcellularLocation>
</comment>
<dbReference type="PROSITE" id="PS50005">
    <property type="entry name" value="TPR"/>
    <property type="match status" value="1"/>
</dbReference>
<dbReference type="InterPro" id="IPR011990">
    <property type="entry name" value="TPR-like_helical_dom_sf"/>
</dbReference>
<keyword evidence="5" id="KW-0175">Coiled coil</keyword>